<dbReference type="OrthoDB" id="2285929at2759"/>
<gene>
    <name evidence="2" type="ORF">G6F51_008953</name>
</gene>
<proteinExistence type="predicted"/>
<dbReference type="Proteomes" id="UP000717996">
    <property type="component" value="Unassembled WGS sequence"/>
</dbReference>
<name>A0A9P7C7U7_RHIOR</name>
<feature type="region of interest" description="Disordered" evidence="1">
    <location>
        <begin position="83"/>
        <end position="104"/>
    </location>
</feature>
<protein>
    <submittedName>
        <fullName evidence="2">Uncharacterized protein</fullName>
    </submittedName>
</protein>
<comment type="caution">
    <text evidence="2">The sequence shown here is derived from an EMBL/GenBank/DDBJ whole genome shotgun (WGS) entry which is preliminary data.</text>
</comment>
<organism evidence="2 3">
    <name type="scientific">Rhizopus oryzae</name>
    <name type="common">Mucormycosis agent</name>
    <name type="synonym">Rhizopus arrhizus var. delemar</name>
    <dbReference type="NCBI Taxonomy" id="64495"/>
    <lineage>
        <taxon>Eukaryota</taxon>
        <taxon>Fungi</taxon>
        <taxon>Fungi incertae sedis</taxon>
        <taxon>Mucoromycota</taxon>
        <taxon>Mucoromycotina</taxon>
        <taxon>Mucoromycetes</taxon>
        <taxon>Mucorales</taxon>
        <taxon>Mucorineae</taxon>
        <taxon>Rhizopodaceae</taxon>
        <taxon>Rhizopus</taxon>
    </lineage>
</organism>
<sequence>MYLPSLYDMPDTTILQIITSVGDVVSHPATERSGGAIADFISVVISLMRTVMKNINIIETILQVIHEDNLNFMAPNDSFIYDSGSDSSTASTISASSSSGEDWQAIEREEGIKERVNEAISMLNEQYQSQYVSTVWESNAFNDNN</sequence>
<evidence type="ECO:0000313" key="2">
    <source>
        <dbReference type="EMBL" id="KAG1539741.1"/>
    </source>
</evidence>
<accession>A0A9P7C7U7</accession>
<evidence type="ECO:0000256" key="1">
    <source>
        <dbReference type="SAM" id="MobiDB-lite"/>
    </source>
</evidence>
<evidence type="ECO:0000313" key="3">
    <source>
        <dbReference type="Proteomes" id="UP000717996"/>
    </source>
</evidence>
<reference evidence="2" key="1">
    <citation type="journal article" date="2020" name="Microb. Genom.">
        <title>Genetic diversity of clinical and environmental Mucorales isolates obtained from an investigation of mucormycosis cases among solid organ transplant recipients.</title>
        <authorList>
            <person name="Nguyen M.H."/>
            <person name="Kaul D."/>
            <person name="Muto C."/>
            <person name="Cheng S.J."/>
            <person name="Richter R.A."/>
            <person name="Bruno V.M."/>
            <person name="Liu G."/>
            <person name="Beyhan S."/>
            <person name="Sundermann A.J."/>
            <person name="Mounaud S."/>
            <person name="Pasculle A.W."/>
            <person name="Nierman W.C."/>
            <person name="Driscoll E."/>
            <person name="Cumbie R."/>
            <person name="Clancy C.J."/>
            <person name="Dupont C.L."/>
        </authorList>
    </citation>
    <scope>NUCLEOTIDE SEQUENCE</scope>
    <source>
        <strain evidence="2">GL16</strain>
    </source>
</reference>
<dbReference type="EMBL" id="JAANIT010001555">
    <property type="protein sequence ID" value="KAG1539741.1"/>
    <property type="molecule type" value="Genomic_DNA"/>
</dbReference>
<feature type="compositionally biased region" description="Low complexity" evidence="1">
    <location>
        <begin position="83"/>
        <end position="100"/>
    </location>
</feature>
<dbReference type="AlphaFoldDB" id="A0A9P7C7U7"/>